<dbReference type="EMBL" id="JYDC01000033">
    <property type="protein sequence ID" value="KZL41766.1"/>
    <property type="molecule type" value="Genomic_DNA"/>
</dbReference>
<dbReference type="RefSeq" id="WP_054760612.1">
    <property type="nucleotide sequence ID" value="NZ_JYDC01000033.1"/>
</dbReference>
<reference evidence="1 2" key="1">
    <citation type="submission" date="2015-02" db="EMBL/GenBank/DDBJ databases">
        <title>Draft genome sequence of Lactobacillus collinoides CUPV2371 isolated from a natural cider, the first genome sequence of a strain of this species.</title>
        <authorList>
            <person name="Puertas A.I."/>
            <person name="Spano G."/>
            <person name="Capozzi V."/>
            <person name="Lamontanara A."/>
            <person name="Orru L."/>
            <person name="Duenas M.T."/>
        </authorList>
    </citation>
    <scope>NUCLEOTIDE SEQUENCE [LARGE SCALE GENOMIC DNA]</scope>
    <source>
        <strain evidence="1 2">237</strain>
    </source>
</reference>
<name>A0A166HAR0_SECCO</name>
<dbReference type="OrthoDB" id="2143991at2"/>
<protein>
    <recommendedName>
        <fullName evidence="3">Mga helix-turn-helix domain-containing protein</fullName>
    </recommendedName>
</protein>
<dbReference type="PATRIC" id="fig|33960.6.peg.1641"/>
<dbReference type="Proteomes" id="UP000076480">
    <property type="component" value="Unassembled WGS sequence"/>
</dbReference>
<organism evidence="1 2">
    <name type="scientific">Secundilactobacillus collinoides</name>
    <name type="common">Lactobacillus collinoides</name>
    <dbReference type="NCBI Taxonomy" id="33960"/>
    <lineage>
        <taxon>Bacteria</taxon>
        <taxon>Bacillati</taxon>
        <taxon>Bacillota</taxon>
        <taxon>Bacilli</taxon>
        <taxon>Lactobacillales</taxon>
        <taxon>Lactobacillaceae</taxon>
        <taxon>Secundilactobacillus</taxon>
    </lineage>
</organism>
<gene>
    <name evidence="1" type="ORF">TY91_05490</name>
</gene>
<proteinExistence type="predicted"/>
<sequence>MDYLAFLEKDDQLKLKLIWLLETAHEHQIPLKTALSQLSVTRYKLNKIIARLEIDFQTQPEVDQSTIILKDGVLYGEHLDFSVYRVLQLAFLKRSIRFQIFEYEYMAKSNQSRQKFFEEHYISQAKYYLLRNEIDDLLANAVPLDHSNTINVHPELVMRSKLTNIYYYFYSGMELPFPELKKVTSKFIGFCAMTLGISMTPTQKAKLSIFFQVQVKRINSRNFINLRQLMHVQRTDQTAFIKNFYLNNVELAKEDDVTSEAGYLSAFLLSEHVADVCPTVLNKSLTMELGVIKDRFEKLLRSSALIDQSLVKDDKLSDIATHLSLESYWMLLFDLYTTPDYYEQSETRYSEDFPGFAMLASQMTREIRRILDLTVNYDIHTKLNHDYLMALIGLVPHDIVRDTVTVCVDFGQCRIPQQYIDMLLASYPGGNVKFVDYFSNDTDIYLSDTFVADIRDVPQVVWPDPMQLENFESLHRIVTEIKKNKINASLSIA</sequence>
<evidence type="ECO:0000313" key="2">
    <source>
        <dbReference type="Proteomes" id="UP000076480"/>
    </source>
</evidence>
<evidence type="ECO:0000313" key="1">
    <source>
        <dbReference type="EMBL" id="KZL41766.1"/>
    </source>
</evidence>
<accession>A0A166HAR0</accession>
<comment type="caution">
    <text evidence="1">The sequence shown here is derived from an EMBL/GenBank/DDBJ whole genome shotgun (WGS) entry which is preliminary data.</text>
</comment>
<dbReference type="AlphaFoldDB" id="A0A166HAR0"/>
<keyword evidence="2" id="KW-1185">Reference proteome</keyword>
<evidence type="ECO:0008006" key="3">
    <source>
        <dbReference type="Google" id="ProtNLM"/>
    </source>
</evidence>